<comment type="caution">
    <text evidence="2">The sequence shown here is derived from an EMBL/GenBank/DDBJ whole genome shotgun (WGS) entry which is preliminary data.</text>
</comment>
<dbReference type="AlphaFoldDB" id="A0A4Z2GRB9"/>
<reference evidence="2 3" key="1">
    <citation type="submission" date="2019-03" db="EMBL/GenBank/DDBJ databases">
        <title>First draft genome of Liparis tanakae, snailfish: a comprehensive survey of snailfish specific genes.</title>
        <authorList>
            <person name="Kim W."/>
            <person name="Song I."/>
            <person name="Jeong J.-H."/>
            <person name="Kim D."/>
            <person name="Kim S."/>
            <person name="Ryu S."/>
            <person name="Song J.Y."/>
            <person name="Lee S.K."/>
        </authorList>
    </citation>
    <scope>NUCLEOTIDE SEQUENCE [LARGE SCALE GENOMIC DNA]</scope>
    <source>
        <tissue evidence="2">Muscle</tissue>
    </source>
</reference>
<protein>
    <submittedName>
        <fullName evidence="2">Uncharacterized protein</fullName>
    </submittedName>
</protein>
<proteinExistence type="predicted"/>
<evidence type="ECO:0000313" key="2">
    <source>
        <dbReference type="EMBL" id="TNN56016.1"/>
    </source>
</evidence>
<feature type="compositionally biased region" description="Basic and acidic residues" evidence="1">
    <location>
        <begin position="36"/>
        <end position="59"/>
    </location>
</feature>
<dbReference type="Proteomes" id="UP000314294">
    <property type="component" value="Unassembled WGS sequence"/>
</dbReference>
<keyword evidence="3" id="KW-1185">Reference proteome</keyword>
<organism evidence="2 3">
    <name type="scientific">Liparis tanakae</name>
    <name type="common">Tanaka's snailfish</name>
    <dbReference type="NCBI Taxonomy" id="230148"/>
    <lineage>
        <taxon>Eukaryota</taxon>
        <taxon>Metazoa</taxon>
        <taxon>Chordata</taxon>
        <taxon>Craniata</taxon>
        <taxon>Vertebrata</taxon>
        <taxon>Euteleostomi</taxon>
        <taxon>Actinopterygii</taxon>
        <taxon>Neopterygii</taxon>
        <taxon>Teleostei</taxon>
        <taxon>Neoteleostei</taxon>
        <taxon>Acanthomorphata</taxon>
        <taxon>Eupercaria</taxon>
        <taxon>Perciformes</taxon>
        <taxon>Cottioidei</taxon>
        <taxon>Cottales</taxon>
        <taxon>Liparidae</taxon>
        <taxon>Liparis</taxon>
    </lineage>
</organism>
<sequence length="67" mass="7083">MALLACAVAPQLIHARIIMQMTPVEGAYGRNGDTADANRAEGGGKTRDRGDVTELRQAEQVEGGSQE</sequence>
<evidence type="ECO:0000313" key="3">
    <source>
        <dbReference type="Proteomes" id="UP000314294"/>
    </source>
</evidence>
<evidence type="ECO:0000256" key="1">
    <source>
        <dbReference type="SAM" id="MobiDB-lite"/>
    </source>
</evidence>
<feature type="region of interest" description="Disordered" evidence="1">
    <location>
        <begin position="26"/>
        <end position="67"/>
    </location>
</feature>
<gene>
    <name evidence="2" type="ORF">EYF80_033732</name>
</gene>
<accession>A0A4Z2GRB9</accession>
<dbReference type="EMBL" id="SRLO01000438">
    <property type="protein sequence ID" value="TNN56016.1"/>
    <property type="molecule type" value="Genomic_DNA"/>
</dbReference>
<name>A0A4Z2GRB9_9TELE</name>